<evidence type="ECO:0000256" key="8">
    <source>
        <dbReference type="ARBA" id="ARBA00038436"/>
    </source>
</evidence>
<keyword evidence="4" id="KW-0997">Cell inner membrane</keyword>
<dbReference type="InterPro" id="IPR055348">
    <property type="entry name" value="DctQ"/>
</dbReference>
<comment type="subcellular location">
    <subcellularLocation>
        <location evidence="1">Cell inner membrane</location>
        <topology evidence="1">Multi-pass membrane protein</topology>
    </subcellularLocation>
</comment>
<keyword evidence="2" id="KW-0813">Transport</keyword>
<feature type="transmembrane region" description="Helical" evidence="9">
    <location>
        <begin position="12"/>
        <end position="32"/>
    </location>
</feature>
<feature type="transmembrane region" description="Helical" evidence="9">
    <location>
        <begin position="52"/>
        <end position="67"/>
    </location>
</feature>
<evidence type="ECO:0000256" key="7">
    <source>
        <dbReference type="ARBA" id="ARBA00023136"/>
    </source>
</evidence>
<dbReference type="Pfam" id="PF04290">
    <property type="entry name" value="DctQ"/>
    <property type="match status" value="1"/>
</dbReference>
<keyword evidence="6 9" id="KW-1133">Transmembrane helix</keyword>
<dbReference type="AlphaFoldDB" id="L0RFV9"/>
<keyword evidence="7 9" id="KW-0472">Membrane</keyword>
<evidence type="ECO:0000256" key="6">
    <source>
        <dbReference type="ARBA" id="ARBA00022989"/>
    </source>
</evidence>
<feature type="transmembrane region" description="Helical" evidence="9">
    <location>
        <begin position="134"/>
        <end position="156"/>
    </location>
</feature>
<evidence type="ECO:0000313" key="12">
    <source>
        <dbReference type="Proteomes" id="UP000010808"/>
    </source>
</evidence>
<dbReference type="EMBL" id="FO203522">
    <property type="protein sequence ID" value="CCO24426.1"/>
    <property type="molecule type" value="Genomic_DNA"/>
</dbReference>
<reference evidence="11 12" key="1">
    <citation type="submission" date="2012-10" db="EMBL/GenBank/DDBJ databases">
        <authorList>
            <person name="Genoscope - CEA"/>
        </authorList>
    </citation>
    <scope>NUCLEOTIDE SEQUENCE [LARGE SCALE GENOMIC DNA]</scope>
    <source>
        <strain evidence="12">AM13 / DSM 14728</strain>
    </source>
</reference>
<dbReference type="eggNOG" id="COG4665">
    <property type="taxonomic scope" value="Bacteria"/>
</dbReference>
<evidence type="ECO:0000256" key="2">
    <source>
        <dbReference type="ARBA" id="ARBA00022448"/>
    </source>
</evidence>
<evidence type="ECO:0000256" key="5">
    <source>
        <dbReference type="ARBA" id="ARBA00022692"/>
    </source>
</evidence>
<evidence type="ECO:0000256" key="9">
    <source>
        <dbReference type="SAM" id="Phobius"/>
    </source>
</evidence>
<keyword evidence="5 9" id="KW-0812">Transmembrane</keyword>
<dbReference type="STRING" id="1121451.DESAM_22159"/>
<evidence type="ECO:0000256" key="4">
    <source>
        <dbReference type="ARBA" id="ARBA00022519"/>
    </source>
</evidence>
<dbReference type="PATRIC" id="fig|1121451.3.peg.2379"/>
<feature type="transmembrane region" description="Helical" evidence="9">
    <location>
        <begin position="88"/>
        <end position="108"/>
    </location>
</feature>
<dbReference type="KEGG" id="dhy:DESAM_22159"/>
<dbReference type="PANTHER" id="PTHR35011">
    <property type="entry name" value="2,3-DIKETO-L-GULONATE TRAP TRANSPORTER SMALL PERMEASE PROTEIN YIAM"/>
    <property type="match status" value="1"/>
</dbReference>
<dbReference type="GO" id="GO:0005886">
    <property type="term" value="C:plasma membrane"/>
    <property type="evidence" value="ECO:0007669"/>
    <property type="project" value="UniProtKB-SubCell"/>
</dbReference>
<accession>L0RFV9</accession>
<gene>
    <name evidence="11" type="ORF">DESAM_22159</name>
</gene>
<sequence>MEKIEAFIGRIVDWVGAGLAVVLVLMVLNVSFDVMMRYVFQASSVGMQEMEWHLFSVLILFGVGVALRHEAHVRVDFIYDRMTARNRALINIWGTILMLAPLSLLIFFDSFEYVHDAYITNEISEDPGGLPFRWIIKSMIPLSFGFLLFSAVGYVLKNIMKYREAK</sequence>
<name>L0RFV9_9BACT</name>
<dbReference type="Proteomes" id="UP000010808">
    <property type="component" value="Chromosome"/>
</dbReference>
<keyword evidence="12" id="KW-1185">Reference proteome</keyword>
<comment type="similarity">
    <text evidence="8">Belongs to the TRAP transporter small permease family.</text>
</comment>
<dbReference type="HOGENOM" id="CLU_086356_2_2_7"/>
<evidence type="ECO:0000259" key="10">
    <source>
        <dbReference type="Pfam" id="PF04290"/>
    </source>
</evidence>
<feature type="domain" description="Tripartite ATP-independent periplasmic transporters DctQ component" evidence="10">
    <location>
        <begin position="26"/>
        <end position="156"/>
    </location>
</feature>
<keyword evidence="3" id="KW-1003">Cell membrane</keyword>
<evidence type="ECO:0000256" key="3">
    <source>
        <dbReference type="ARBA" id="ARBA00022475"/>
    </source>
</evidence>
<proteinExistence type="inferred from homology"/>
<protein>
    <submittedName>
        <fullName evidence="11">Tripartite ATP-independent periplasmic transporter DctQ component</fullName>
    </submittedName>
</protein>
<organism evidence="11 12">
    <name type="scientific">Maridesulfovibrio hydrothermalis AM13 = DSM 14728</name>
    <dbReference type="NCBI Taxonomy" id="1121451"/>
    <lineage>
        <taxon>Bacteria</taxon>
        <taxon>Pseudomonadati</taxon>
        <taxon>Thermodesulfobacteriota</taxon>
        <taxon>Desulfovibrionia</taxon>
        <taxon>Desulfovibrionales</taxon>
        <taxon>Desulfovibrionaceae</taxon>
        <taxon>Maridesulfovibrio</taxon>
    </lineage>
</organism>
<dbReference type="InterPro" id="IPR007387">
    <property type="entry name" value="TRAP_DctQ"/>
</dbReference>
<dbReference type="PANTHER" id="PTHR35011:SF4">
    <property type="entry name" value="SLL1102 PROTEIN"/>
    <property type="match status" value="1"/>
</dbReference>
<dbReference type="RefSeq" id="WP_015337026.1">
    <property type="nucleotide sequence ID" value="NC_020055.1"/>
</dbReference>
<evidence type="ECO:0000313" key="11">
    <source>
        <dbReference type="EMBL" id="CCO24426.1"/>
    </source>
</evidence>
<evidence type="ECO:0000256" key="1">
    <source>
        <dbReference type="ARBA" id="ARBA00004429"/>
    </source>
</evidence>